<dbReference type="EMBL" id="BPLR01005458">
    <property type="protein sequence ID" value="GIY02586.1"/>
    <property type="molecule type" value="Genomic_DNA"/>
</dbReference>
<keyword evidence="3" id="KW-1185">Reference proteome</keyword>
<evidence type="ECO:0000256" key="1">
    <source>
        <dbReference type="SAM" id="MobiDB-lite"/>
    </source>
</evidence>
<accession>A0AAV4Q220</accession>
<feature type="compositionally biased region" description="Basic and acidic residues" evidence="1">
    <location>
        <begin position="89"/>
        <end position="106"/>
    </location>
</feature>
<reference evidence="2 3" key="1">
    <citation type="submission" date="2021-06" db="EMBL/GenBank/DDBJ databases">
        <title>Caerostris extrusa draft genome.</title>
        <authorList>
            <person name="Kono N."/>
            <person name="Arakawa K."/>
        </authorList>
    </citation>
    <scope>NUCLEOTIDE SEQUENCE [LARGE SCALE GENOMIC DNA]</scope>
</reference>
<gene>
    <name evidence="2" type="ORF">CEXT_301531</name>
</gene>
<name>A0AAV4Q220_CAEEX</name>
<dbReference type="AlphaFoldDB" id="A0AAV4Q220"/>
<feature type="region of interest" description="Disordered" evidence="1">
    <location>
        <begin position="76"/>
        <end position="109"/>
    </location>
</feature>
<comment type="caution">
    <text evidence="2">The sequence shown here is derived from an EMBL/GenBank/DDBJ whole genome shotgun (WGS) entry which is preliminary data.</text>
</comment>
<protein>
    <submittedName>
        <fullName evidence="2">Uncharacterized protein</fullName>
    </submittedName>
</protein>
<evidence type="ECO:0000313" key="2">
    <source>
        <dbReference type="EMBL" id="GIY02586.1"/>
    </source>
</evidence>
<organism evidence="2 3">
    <name type="scientific">Caerostris extrusa</name>
    <name type="common">Bark spider</name>
    <name type="synonym">Caerostris bankana</name>
    <dbReference type="NCBI Taxonomy" id="172846"/>
    <lineage>
        <taxon>Eukaryota</taxon>
        <taxon>Metazoa</taxon>
        <taxon>Ecdysozoa</taxon>
        <taxon>Arthropoda</taxon>
        <taxon>Chelicerata</taxon>
        <taxon>Arachnida</taxon>
        <taxon>Araneae</taxon>
        <taxon>Araneomorphae</taxon>
        <taxon>Entelegynae</taxon>
        <taxon>Araneoidea</taxon>
        <taxon>Araneidae</taxon>
        <taxon>Caerostris</taxon>
    </lineage>
</organism>
<dbReference type="Proteomes" id="UP001054945">
    <property type="component" value="Unassembled WGS sequence"/>
</dbReference>
<proteinExistence type="predicted"/>
<evidence type="ECO:0000313" key="3">
    <source>
        <dbReference type="Proteomes" id="UP001054945"/>
    </source>
</evidence>
<sequence>MSPRKFSSALFYKFHFSATSHLPGVKASEVLKNGARETEMETIHKRMLTICAGYVTVFDVKCIVFKVLAVDERERVERNRKGRKKNRTKSFEKVHSLEKKPSEKNRGRSANSLHTSLIFRKVVLHFASVHSLILLRWVCSACKRKDGGVAWHSKNKTLKVIGSLFLQKRPVEMEL</sequence>